<accession>A0ABT3ATY1</accession>
<evidence type="ECO:0000256" key="3">
    <source>
        <dbReference type="ARBA" id="ARBA00022490"/>
    </source>
</evidence>
<dbReference type="EMBL" id="JAOWRF010000046">
    <property type="protein sequence ID" value="MCV3212581.1"/>
    <property type="molecule type" value="Genomic_DNA"/>
</dbReference>
<evidence type="ECO:0000256" key="8">
    <source>
        <dbReference type="ARBA" id="ARBA00023175"/>
    </source>
</evidence>
<dbReference type="PRINTS" id="PR00381">
    <property type="entry name" value="KINESINLIGHT"/>
</dbReference>
<dbReference type="RefSeq" id="WP_263744093.1">
    <property type="nucleotide sequence ID" value="NZ_JAOWRF010000046.1"/>
</dbReference>
<dbReference type="Gene3D" id="1.25.40.10">
    <property type="entry name" value="Tetratricopeptide repeat domain"/>
    <property type="match status" value="3"/>
</dbReference>
<dbReference type="Proteomes" id="UP001526143">
    <property type="component" value="Unassembled WGS sequence"/>
</dbReference>
<dbReference type="SMART" id="SM00028">
    <property type="entry name" value="TPR"/>
    <property type="match status" value="9"/>
</dbReference>
<keyword evidence="7" id="KW-0175">Coiled coil</keyword>
<feature type="repeat" description="TPR" evidence="10">
    <location>
        <begin position="508"/>
        <end position="541"/>
    </location>
</feature>
<keyword evidence="13" id="KW-1185">Reference proteome</keyword>
<evidence type="ECO:0000256" key="5">
    <source>
        <dbReference type="ARBA" id="ARBA00022737"/>
    </source>
</evidence>
<comment type="subcellular location">
    <subcellularLocation>
        <location evidence="1">Cytoplasm</location>
        <location evidence="1">Cytoskeleton</location>
    </subcellularLocation>
</comment>
<gene>
    <name evidence="12" type="ORF">OGM63_03380</name>
</gene>
<protein>
    <submittedName>
        <fullName evidence="12">Tetratricopeptide repeat protein</fullName>
    </submittedName>
</protein>
<evidence type="ECO:0000256" key="7">
    <source>
        <dbReference type="ARBA" id="ARBA00023054"/>
    </source>
</evidence>
<feature type="repeat" description="TPR" evidence="10">
    <location>
        <begin position="550"/>
        <end position="583"/>
    </location>
</feature>
<dbReference type="InterPro" id="IPR002182">
    <property type="entry name" value="NB-ARC"/>
</dbReference>
<sequence>MQEVPQKLGERPLNLQEQVAWCWQNWQPAEKLVLVVLDDVTDGNWETSQSLLPTTNRFRVLLTTRLRNLDNVQELPLNVLPPDKALELLTLKGEQRVDAEKLCEWLGYLPLGLQLVRRYLDQDPDLSLAEMLQRLKAQRLEDEAINPSTRGLKAVFELSWQQLNPITQRVGAYLSLFAPDVISWKWVESATDLLNCTEREINEAKKQLYKRYLIERLQEKEACYKIHPLIREFLKTKLAALENTQDLRRHFAAVFIKIAQQIPHTPTVEDINSVQYAIPHLTEVAQNLIDAVSNEDLISVFLGLGTFYEGQGLYAIAEPWYKQCVEVFRASLGEEHPHVATSLNNLAYLYKSQGRYSDAEPLHIQALALQKRLLGEEHPHVATSLNNLANLYNSQGRYSEAEPMLIQALALRKRLLGEEHPDFATSLNNLALLYNSQGRYSDAEPLFIEALALYKHLLGEEHPDFATSLNNLALLYNSQGRYSEAEPLLIEALALRKRLLGEEHPHVAMSLNNLAYLYKSQGRYSEAEPLYIQALALRKRLLGEEHPSVATSLNNLANLYNSQGRYSEAEPLYIQALALYKRLLGEEHPDVAMSLNNLAYLYYSQGRYSEAEPLLIEALALYKRLLGEEHPSVAMSLNNLANLYNSQGRYSEAEPLYIQALAVCERVLGINHPNTVTVRENLEILRAEMSASNSWLGRLIGFFRR</sequence>
<feature type="domain" description="NB-ARC" evidence="11">
    <location>
        <begin position="31"/>
        <end position="95"/>
    </location>
</feature>
<dbReference type="InterPro" id="IPR019734">
    <property type="entry name" value="TPR_rpt"/>
</dbReference>
<dbReference type="Pfam" id="PF00931">
    <property type="entry name" value="NB-ARC"/>
    <property type="match status" value="1"/>
</dbReference>
<dbReference type="Pfam" id="PF13424">
    <property type="entry name" value="TPR_12"/>
    <property type="match status" value="4"/>
</dbReference>
<evidence type="ECO:0000313" key="12">
    <source>
        <dbReference type="EMBL" id="MCV3212581.1"/>
    </source>
</evidence>
<comment type="caution">
    <text evidence="12">The sequence shown here is derived from an EMBL/GenBank/DDBJ whole genome shotgun (WGS) entry which is preliminary data.</text>
</comment>
<dbReference type="InterPro" id="IPR027417">
    <property type="entry name" value="P-loop_NTPase"/>
</dbReference>
<organism evidence="12 13">
    <name type="scientific">Plectonema radiosum NIES-515</name>
    <dbReference type="NCBI Taxonomy" id="2986073"/>
    <lineage>
        <taxon>Bacteria</taxon>
        <taxon>Bacillati</taxon>
        <taxon>Cyanobacteriota</taxon>
        <taxon>Cyanophyceae</taxon>
        <taxon>Oscillatoriophycideae</taxon>
        <taxon>Oscillatoriales</taxon>
        <taxon>Microcoleaceae</taxon>
        <taxon>Plectonema</taxon>
    </lineage>
</organism>
<evidence type="ECO:0000256" key="10">
    <source>
        <dbReference type="PROSITE-ProRule" id="PRU00339"/>
    </source>
</evidence>
<keyword evidence="5" id="KW-0677">Repeat</keyword>
<comment type="similarity">
    <text evidence="2">Belongs to the kinesin light chain family.</text>
</comment>
<dbReference type="Pfam" id="PF13374">
    <property type="entry name" value="TPR_10"/>
    <property type="match status" value="1"/>
</dbReference>
<keyword evidence="4" id="KW-0493">Microtubule</keyword>
<dbReference type="InterPro" id="IPR002151">
    <property type="entry name" value="Kinesin_light"/>
</dbReference>
<name>A0ABT3ATY1_9CYAN</name>
<keyword evidence="9" id="KW-0206">Cytoskeleton</keyword>
<dbReference type="InterPro" id="IPR011990">
    <property type="entry name" value="TPR-like_helical_dom_sf"/>
</dbReference>
<keyword evidence="8" id="KW-0505">Motor protein</keyword>
<dbReference type="SUPFAM" id="SSF48452">
    <property type="entry name" value="TPR-like"/>
    <property type="match status" value="3"/>
</dbReference>
<keyword evidence="6 10" id="KW-0802">TPR repeat</keyword>
<evidence type="ECO:0000313" key="13">
    <source>
        <dbReference type="Proteomes" id="UP001526143"/>
    </source>
</evidence>
<dbReference type="PANTHER" id="PTHR45783">
    <property type="entry name" value="KINESIN LIGHT CHAIN"/>
    <property type="match status" value="1"/>
</dbReference>
<evidence type="ECO:0000256" key="1">
    <source>
        <dbReference type="ARBA" id="ARBA00004245"/>
    </source>
</evidence>
<evidence type="ECO:0000256" key="9">
    <source>
        <dbReference type="ARBA" id="ARBA00023212"/>
    </source>
</evidence>
<dbReference type="PANTHER" id="PTHR45783:SF3">
    <property type="entry name" value="KINESIN LIGHT CHAIN"/>
    <property type="match status" value="1"/>
</dbReference>
<evidence type="ECO:0000256" key="2">
    <source>
        <dbReference type="ARBA" id="ARBA00009622"/>
    </source>
</evidence>
<dbReference type="PROSITE" id="PS50005">
    <property type="entry name" value="TPR"/>
    <property type="match status" value="2"/>
</dbReference>
<keyword evidence="3" id="KW-0963">Cytoplasm</keyword>
<evidence type="ECO:0000256" key="6">
    <source>
        <dbReference type="ARBA" id="ARBA00022803"/>
    </source>
</evidence>
<evidence type="ECO:0000256" key="4">
    <source>
        <dbReference type="ARBA" id="ARBA00022701"/>
    </source>
</evidence>
<evidence type="ECO:0000259" key="11">
    <source>
        <dbReference type="Pfam" id="PF00931"/>
    </source>
</evidence>
<dbReference type="SUPFAM" id="SSF52540">
    <property type="entry name" value="P-loop containing nucleoside triphosphate hydrolases"/>
    <property type="match status" value="1"/>
</dbReference>
<reference evidence="12 13" key="1">
    <citation type="submission" date="2022-10" db="EMBL/GenBank/DDBJ databases">
        <title>Identification of biosynthetic pathway for the production of the potent trypsin inhibitor radiosumin.</title>
        <authorList>
            <person name="Fewer D.P."/>
            <person name="Delbaje E."/>
            <person name="Ouyang X."/>
            <person name="Agostino P.D."/>
            <person name="Wahlsten M."/>
            <person name="Jokela J."/>
            <person name="Permi P."/>
            <person name="Haapaniemi E."/>
            <person name="Koistinen H."/>
        </authorList>
    </citation>
    <scope>NUCLEOTIDE SEQUENCE [LARGE SCALE GENOMIC DNA]</scope>
    <source>
        <strain evidence="12 13">NIES-515</strain>
    </source>
</reference>
<proteinExistence type="inferred from homology"/>